<dbReference type="AlphaFoldDB" id="A0A409YNC4"/>
<dbReference type="PRINTS" id="PR00320">
    <property type="entry name" value="GPROTEINBRPT"/>
</dbReference>
<name>A0A409YNC4_9AGAR</name>
<dbReference type="InterPro" id="IPR007111">
    <property type="entry name" value="NACHT_NTPase"/>
</dbReference>
<dbReference type="InterPro" id="IPR019775">
    <property type="entry name" value="WD40_repeat_CS"/>
</dbReference>
<dbReference type="OrthoDB" id="163438at2759"/>
<dbReference type="Pfam" id="PF24883">
    <property type="entry name" value="NPHP3_N"/>
    <property type="match status" value="1"/>
</dbReference>
<dbReference type="Pfam" id="PF00400">
    <property type="entry name" value="WD40"/>
    <property type="match status" value="5"/>
</dbReference>
<dbReference type="SUPFAM" id="SSF50978">
    <property type="entry name" value="WD40 repeat-like"/>
    <property type="match status" value="1"/>
</dbReference>
<dbReference type="SMART" id="SM00320">
    <property type="entry name" value="WD40"/>
    <property type="match status" value="5"/>
</dbReference>
<dbReference type="PANTHER" id="PTHR15622:SF2">
    <property type="entry name" value="U4_U6 SMALL NUCLEAR RIBONUCLEOPROTEIN PRP4"/>
    <property type="match status" value="1"/>
</dbReference>
<feature type="repeat" description="WD" evidence="4">
    <location>
        <begin position="1070"/>
        <end position="1111"/>
    </location>
</feature>
<evidence type="ECO:0000256" key="2">
    <source>
        <dbReference type="ARBA" id="ARBA00022737"/>
    </source>
</evidence>
<comment type="caution">
    <text evidence="7">The sequence shown here is derived from an EMBL/GenBank/DDBJ whole genome shotgun (WGS) entry which is preliminary data.</text>
</comment>
<sequence length="1160" mass="128538">MDVPDDTRRRRSLSRLLRPNGPNPQNDQDEPRVSPFKHLSDARLIPLSIDGQRAMAVITRGIKNLFKRKSNASKNDISNATNESDINSDEPLDIDNRGDTTMSPSELQSQPNTPAAVLDTATKTFHSMKLAPGVLKEGSSNINSFEKGIDLSISSLLNTLKAFNSISEKLSAIHPYVQAACTVLSGISKIITDQADRDRSVQNLLDTMTDLYMVLNNERLEDIESMKSIVQCICQQTLECAYFIEGYAKDQKFRKLSFRAVVALMRSLFYEDTRVAKNTLSRTDDRVAQYQNAFLELRHGFETRASLETLLAGRETLLVVHRIWDKMDTLDDIARRVELSSLPYPSGVGLNLSKVCLEGTRREVLDEITGWALSTDTATPRVFWLHGNAGTGKSAISHTIAHRLKTIKRLGSCFCFDRSALAEKRHEAIFSTIAQDLSSLDEGMRRALSATIARDVSLRNTTDIIQQWKEFILKPAKIVSDTLSGPIVIVIDALDESGDPDSRELLLKILAGRMGDIDDQIHQLPANIRILLTSRPLPDINDSLHGLAHIHQKSMDSISNESTETDIRSYINSKLAWSGAQKLEEERVYALATVSGGLFEWARLACAYIDKRNQGGLTPKERFERIVARARDARDYLLDDMYRITLEAILPEDADDVDTFLVRFRSIMAQIIGTAEPMTVASLKAMRKFFPKAHCGISVETIVLPMGALLTGTTGASAVRPLHASFTDFLTHKERSKDFFVDISSIHGKLAFACLGLMEANLRFNACNLPSSYLANSEVPNLVERVKQNISVELSYSCRFWTLHLHYAKVTEPLVELVRAFFGHERLLFWIEVLGLLKKISTCSSALSRVMEWANLPGLDSRNGMNDLTSSCQDLGDSAADVQRFIRVFGGAISLSTPHLYVSALPFSPINSSVFQKFSARFPKVLQIVRGRRACWPVAQAVLRGHTQVVNCVAFSPDGRLIISGSDDSTIRIWDAETGNPLRSSLSGHTNWVYSVAFSADGKRFVSGSGDRTLRLWDSETGEVATLRGHKGPVTSVAFSPDGKQIASGSYDKTICLWSTETRKQLCPPLEGHGGSVMSLAFSPNGRYIVSGSNDKTVRLWDVEKKLMLHPALDGHSHCVRSVTFSPDGCLAVSGADDCTIRIWNVETTAMVGGFMYDLA</sequence>
<feature type="repeat" description="WD" evidence="4">
    <location>
        <begin position="943"/>
        <end position="984"/>
    </location>
</feature>
<feature type="compositionally biased region" description="Polar residues" evidence="5">
    <location>
        <begin position="99"/>
        <end position="113"/>
    </location>
</feature>
<gene>
    <name evidence="7" type="ORF">CVT26_002507</name>
</gene>
<keyword evidence="8" id="KW-1185">Reference proteome</keyword>
<feature type="region of interest" description="Disordered" evidence="5">
    <location>
        <begin position="1"/>
        <end position="34"/>
    </location>
</feature>
<dbReference type="InterPro" id="IPR056884">
    <property type="entry name" value="NPHP3-like_N"/>
</dbReference>
<dbReference type="CDD" id="cd00200">
    <property type="entry name" value="WD40"/>
    <property type="match status" value="1"/>
</dbReference>
<dbReference type="InterPro" id="IPR015943">
    <property type="entry name" value="WD40/YVTN_repeat-like_dom_sf"/>
</dbReference>
<evidence type="ECO:0000313" key="7">
    <source>
        <dbReference type="EMBL" id="PPR04540.1"/>
    </source>
</evidence>
<feature type="repeat" description="WD" evidence="4">
    <location>
        <begin position="1113"/>
        <end position="1154"/>
    </location>
</feature>
<dbReference type="PANTHER" id="PTHR15622">
    <property type="entry name" value="WD40 REPEAT PROTEIN"/>
    <property type="match status" value="1"/>
</dbReference>
<proteinExistence type="predicted"/>
<evidence type="ECO:0000256" key="5">
    <source>
        <dbReference type="SAM" id="MobiDB-lite"/>
    </source>
</evidence>
<dbReference type="PROSITE" id="PS00678">
    <property type="entry name" value="WD_REPEATS_1"/>
    <property type="match status" value="3"/>
</dbReference>
<dbReference type="InParanoid" id="A0A409YNC4"/>
<evidence type="ECO:0000256" key="4">
    <source>
        <dbReference type="PROSITE-ProRule" id="PRU00221"/>
    </source>
</evidence>
<dbReference type="InterPro" id="IPR020472">
    <property type="entry name" value="WD40_PAC1"/>
</dbReference>
<dbReference type="PROSITE" id="PS50837">
    <property type="entry name" value="NACHT"/>
    <property type="match status" value="1"/>
</dbReference>
<feature type="compositionally biased region" description="Polar residues" evidence="5">
    <location>
        <begin position="72"/>
        <end position="85"/>
    </location>
</feature>
<accession>A0A409YNC4</accession>
<organism evidence="7 8">
    <name type="scientific">Gymnopilus dilepis</name>
    <dbReference type="NCBI Taxonomy" id="231916"/>
    <lineage>
        <taxon>Eukaryota</taxon>
        <taxon>Fungi</taxon>
        <taxon>Dikarya</taxon>
        <taxon>Basidiomycota</taxon>
        <taxon>Agaricomycotina</taxon>
        <taxon>Agaricomycetes</taxon>
        <taxon>Agaricomycetidae</taxon>
        <taxon>Agaricales</taxon>
        <taxon>Agaricineae</taxon>
        <taxon>Hymenogastraceae</taxon>
        <taxon>Gymnopilus</taxon>
    </lineage>
</organism>
<dbReference type="InterPro" id="IPR027417">
    <property type="entry name" value="P-loop_NTPase"/>
</dbReference>
<protein>
    <recommendedName>
        <fullName evidence="6">NACHT domain-containing protein</fullName>
    </recommendedName>
</protein>
<dbReference type="GO" id="GO:0000209">
    <property type="term" value="P:protein polyubiquitination"/>
    <property type="evidence" value="ECO:0007669"/>
    <property type="project" value="TreeGrafter"/>
</dbReference>
<dbReference type="EMBL" id="NHYE01000609">
    <property type="protein sequence ID" value="PPR04540.1"/>
    <property type="molecule type" value="Genomic_DNA"/>
</dbReference>
<dbReference type="Proteomes" id="UP000284706">
    <property type="component" value="Unassembled WGS sequence"/>
</dbReference>
<evidence type="ECO:0000313" key="8">
    <source>
        <dbReference type="Proteomes" id="UP000284706"/>
    </source>
</evidence>
<dbReference type="Gene3D" id="2.130.10.10">
    <property type="entry name" value="YVTN repeat-like/Quinoprotein amine dehydrogenase"/>
    <property type="match status" value="2"/>
</dbReference>
<evidence type="ECO:0000259" key="6">
    <source>
        <dbReference type="PROSITE" id="PS50837"/>
    </source>
</evidence>
<feature type="repeat" description="WD" evidence="4">
    <location>
        <begin position="1027"/>
        <end position="1068"/>
    </location>
</feature>
<feature type="domain" description="NACHT" evidence="6">
    <location>
        <begin position="381"/>
        <end position="536"/>
    </location>
</feature>
<dbReference type="STRING" id="231916.A0A409YNC4"/>
<dbReference type="SUPFAM" id="SSF52540">
    <property type="entry name" value="P-loop containing nucleoside triphosphate hydrolases"/>
    <property type="match status" value="1"/>
</dbReference>
<evidence type="ECO:0000256" key="1">
    <source>
        <dbReference type="ARBA" id="ARBA00022574"/>
    </source>
</evidence>
<dbReference type="InterPro" id="IPR051983">
    <property type="entry name" value="WSB_SOCS-box_domain"/>
</dbReference>
<dbReference type="PROSITE" id="PS50082">
    <property type="entry name" value="WD_REPEATS_2"/>
    <property type="match status" value="5"/>
</dbReference>
<keyword evidence="3" id="KW-0833">Ubl conjugation pathway</keyword>
<feature type="repeat" description="WD" evidence="4">
    <location>
        <begin position="986"/>
        <end position="1027"/>
    </location>
</feature>
<evidence type="ECO:0000256" key="3">
    <source>
        <dbReference type="ARBA" id="ARBA00022786"/>
    </source>
</evidence>
<dbReference type="PROSITE" id="PS50294">
    <property type="entry name" value="WD_REPEATS_REGION"/>
    <property type="match status" value="5"/>
</dbReference>
<dbReference type="InterPro" id="IPR036322">
    <property type="entry name" value="WD40_repeat_dom_sf"/>
</dbReference>
<dbReference type="Gene3D" id="3.40.50.300">
    <property type="entry name" value="P-loop containing nucleotide triphosphate hydrolases"/>
    <property type="match status" value="1"/>
</dbReference>
<keyword evidence="1 4" id="KW-0853">WD repeat</keyword>
<feature type="region of interest" description="Disordered" evidence="5">
    <location>
        <begin position="70"/>
        <end position="113"/>
    </location>
</feature>
<reference evidence="7 8" key="1">
    <citation type="journal article" date="2018" name="Evol. Lett.">
        <title>Horizontal gene cluster transfer increased hallucinogenic mushroom diversity.</title>
        <authorList>
            <person name="Reynolds H.T."/>
            <person name="Vijayakumar V."/>
            <person name="Gluck-Thaler E."/>
            <person name="Korotkin H.B."/>
            <person name="Matheny P.B."/>
            <person name="Slot J.C."/>
        </authorList>
    </citation>
    <scope>NUCLEOTIDE SEQUENCE [LARGE SCALE GENOMIC DNA]</scope>
    <source>
        <strain evidence="7 8">SRW20</strain>
    </source>
</reference>
<keyword evidence="2" id="KW-0677">Repeat</keyword>
<dbReference type="InterPro" id="IPR001680">
    <property type="entry name" value="WD40_rpt"/>
</dbReference>